<dbReference type="EMBL" id="CP042301">
    <property type="protein sequence ID" value="QDZ03132.1"/>
    <property type="molecule type" value="Genomic_DNA"/>
</dbReference>
<dbReference type="SUPFAM" id="SSF51316">
    <property type="entry name" value="Mss4-like"/>
    <property type="match status" value="1"/>
</dbReference>
<sequence length="174" mass="18295">MATGCDVAPGASAGTVASTGDVGQTAASDGLHRGRCFCGTVEIEAKGTPLEMGYCHCSSCRSFTGAPLNAFTLWKAEQVRVVRGEEHLGHFNKTGMSDRQFCTKCGGNVMTGHPGLGFTDVFAAILPSVKFEPSVHLNYADTVLPIHDGLPKLRDFPAHAGGSGELLPEDPQLF</sequence>
<gene>
    <name evidence="6" type="ORF">FQ775_00120</name>
</gene>
<name>A0A5B8L5S3_9HYPH</name>
<dbReference type="Proteomes" id="UP000321389">
    <property type="component" value="Chromosome"/>
</dbReference>
<evidence type="ECO:0000313" key="6">
    <source>
        <dbReference type="EMBL" id="QDZ03132.1"/>
    </source>
</evidence>
<dbReference type="PANTHER" id="PTHR33337:SF40">
    <property type="entry name" value="CENP-V_GFA DOMAIN-CONTAINING PROTEIN-RELATED"/>
    <property type="match status" value="1"/>
</dbReference>
<evidence type="ECO:0000259" key="5">
    <source>
        <dbReference type="PROSITE" id="PS51891"/>
    </source>
</evidence>
<dbReference type="KEGG" id="niy:FQ775_00120"/>
<evidence type="ECO:0000256" key="1">
    <source>
        <dbReference type="ARBA" id="ARBA00005495"/>
    </source>
</evidence>
<protein>
    <submittedName>
        <fullName evidence="6">GFA family protein</fullName>
    </submittedName>
</protein>
<dbReference type="OrthoDB" id="9807246at2"/>
<proteinExistence type="inferred from homology"/>
<dbReference type="PANTHER" id="PTHR33337">
    <property type="entry name" value="GFA DOMAIN-CONTAINING PROTEIN"/>
    <property type="match status" value="1"/>
</dbReference>
<evidence type="ECO:0000256" key="4">
    <source>
        <dbReference type="ARBA" id="ARBA00023239"/>
    </source>
</evidence>
<feature type="domain" description="CENP-V/GFA" evidence="5">
    <location>
        <begin position="32"/>
        <end position="132"/>
    </location>
</feature>
<dbReference type="InterPro" id="IPR011057">
    <property type="entry name" value="Mss4-like_sf"/>
</dbReference>
<dbReference type="GO" id="GO:0016846">
    <property type="term" value="F:carbon-sulfur lyase activity"/>
    <property type="evidence" value="ECO:0007669"/>
    <property type="project" value="InterPro"/>
</dbReference>
<dbReference type="AlphaFoldDB" id="A0A5B8L5S3"/>
<keyword evidence="2" id="KW-0479">Metal-binding</keyword>
<keyword evidence="7" id="KW-1185">Reference proteome</keyword>
<dbReference type="PROSITE" id="PS51891">
    <property type="entry name" value="CENP_V_GFA"/>
    <property type="match status" value="1"/>
</dbReference>
<keyword evidence="4" id="KW-0456">Lyase</keyword>
<organism evidence="6 7">
    <name type="scientific">Nitratireductor mangrovi</name>
    <dbReference type="NCBI Taxonomy" id="2599600"/>
    <lineage>
        <taxon>Bacteria</taxon>
        <taxon>Pseudomonadati</taxon>
        <taxon>Pseudomonadota</taxon>
        <taxon>Alphaproteobacteria</taxon>
        <taxon>Hyphomicrobiales</taxon>
        <taxon>Phyllobacteriaceae</taxon>
        <taxon>Nitratireductor</taxon>
    </lineage>
</organism>
<comment type="similarity">
    <text evidence="1">Belongs to the Gfa family.</text>
</comment>
<dbReference type="InterPro" id="IPR006913">
    <property type="entry name" value="CENP-V/GFA"/>
</dbReference>
<dbReference type="Gene3D" id="3.90.1590.10">
    <property type="entry name" value="glutathione-dependent formaldehyde- activating enzyme (gfa)"/>
    <property type="match status" value="1"/>
</dbReference>
<accession>A0A5B8L5S3</accession>
<evidence type="ECO:0000256" key="3">
    <source>
        <dbReference type="ARBA" id="ARBA00022833"/>
    </source>
</evidence>
<evidence type="ECO:0000256" key="2">
    <source>
        <dbReference type="ARBA" id="ARBA00022723"/>
    </source>
</evidence>
<dbReference type="GO" id="GO:0046872">
    <property type="term" value="F:metal ion binding"/>
    <property type="evidence" value="ECO:0007669"/>
    <property type="project" value="UniProtKB-KW"/>
</dbReference>
<dbReference type="Pfam" id="PF04828">
    <property type="entry name" value="GFA"/>
    <property type="match status" value="1"/>
</dbReference>
<reference evidence="6" key="1">
    <citation type="submission" date="2020-04" db="EMBL/GenBank/DDBJ databases">
        <title>Nitratireductor sp. nov. isolated from mangrove soil.</title>
        <authorList>
            <person name="Ye Y."/>
        </authorList>
    </citation>
    <scope>NUCLEOTIDE SEQUENCE</scope>
    <source>
        <strain evidence="6">SY7</strain>
    </source>
</reference>
<keyword evidence="3" id="KW-0862">Zinc</keyword>
<evidence type="ECO:0000313" key="7">
    <source>
        <dbReference type="Proteomes" id="UP000321389"/>
    </source>
</evidence>